<reference evidence="3 4" key="1">
    <citation type="submission" date="2018-10" db="EMBL/GenBank/DDBJ databases">
        <title>Genomic Encyclopedia of Type Strains, Phase IV (KMG-IV): sequencing the most valuable type-strain genomes for metagenomic binning, comparative biology and taxonomic classification.</title>
        <authorList>
            <person name="Goeker M."/>
        </authorList>
    </citation>
    <scope>NUCLEOTIDE SEQUENCE [LARGE SCALE GENOMIC DNA]</scope>
    <source>
        <strain evidence="3 4">DSM 23841</strain>
    </source>
</reference>
<evidence type="ECO:0000256" key="1">
    <source>
        <dbReference type="NCBIfam" id="TIGR02722"/>
    </source>
</evidence>
<sequence length="204" mass="22349">MFVNINKTLLGQRLGLAAALALGLSACVTTPTVGSGNVAYGDAKAVEQVTNEFGSTDLQMIAETMARSLAQSYAGNKVKPLVTIAEVKNKTSEFIDTRAITDSIRVQLLKSGTFRFATDIAGMQNQTDELIRQNQSGMYKKSKTAKTGRMEGAQYRIEGNITSIVKRGSDVKDVYYKFSLIMTDNESGVIEWADEKEIRKTSKR</sequence>
<keyword evidence="4" id="KW-1185">Reference proteome</keyword>
<proteinExistence type="predicted"/>
<dbReference type="PROSITE" id="PS51257">
    <property type="entry name" value="PROKAR_LIPOPROTEIN"/>
    <property type="match status" value="1"/>
</dbReference>
<dbReference type="PANTHER" id="PTHR40593">
    <property type="entry name" value="PENICILLIN-BINDING PROTEIN ACTIVATOR LPOB"/>
    <property type="match status" value="1"/>
</dbReference>
<dbReference type="InterPro" id="IPR014094">
    <property type="entry name" value="LpoB"/>
</dbReference>
<evidence type="ECO:0000313" key="4">
    <source>
        <dbReference type="Proteomes" id="UP000270626"/>
    </source>
</evidence>
<organism evidence="3 4">
    <name type="scientific">Azonexus fungiphilus</name>
    <dbReference type="NCBI Taxonomy" id="146940"/>
    <lineage>
        <taxon>Bacteria</taxon>
        <taxon>Pseudomonadati</taxon>
        <taxon>Pseudomonadota</taxon>
        <taxon>Betaproteobacteria</taxon>
        <taxon>Rhodocyclales</taxon>
        <taxon>Azonexaceae</taxon>
        <taxon>Azonexus</taxon>
    </lineage>
</organism>
<dbReference type="GO" id="GO:0030234">
    <property type="term" value="F:enzyme regulator activity"/>
    <property type="evidence" value="ECO:0007669"/>
    <property type="project" value="TreeGrafter"/>
</dbReference>
<comment type="caution">
    <text evidence="3">The sequence shown here is derived from an EMBL/GenBank/DDBJ whole genome shotgun (WGS) entry which is preliminary data.</text>
</comment>
<feature type="signal peptide" evidence="2">
    <location>
        <begin position="1"/>
        <end position="26"/>
    </location>
</feature>
<dbReference type="Pfam" id="PF13036">
    <property type="entry name" value="LpoB"/>
    <property type="match status" value="1"/>
</dbReference>
<accession>A0A495VK96</accession>
<dbReference type="NCBIfam" id="TIGR02722">
    <property type="entry name" value="lp"/>
    <property type="match status" value="1"/>
</dbReference>
<protein>
    <recommendedName>
        <fullName evidence="1">Penicillin-binding protein activator LpoB</fullName>
    </recommendedName>
</protein>
<evidence type="ECO:0000256" key="2">
    <source>
        <dbReference type="SAM" id="SignalP"/>
    </source>
</evidence>
<dbReference type="Gene3D" id="3.40.50.10610">
    <property type="entry name" value="ABC-type transport auxiliary lipoprotein component"/>
    <property type="match status" value="1"/>
</dbReference>
<dbReference type="PANTHER" id="PTHR40593:SF1">
    <property type="entry name" value="PENICILLIN-BINDING PROTEIN ACTIVATOR LPOB"/>
    <property type="match status" value="1"/>
</dbReference>
<evidence type="ECO:0000313" key="3">
    <source>
        <dbReference type="EMBL" id="RKT49682.1"/>
    </source>
</evidence>
<dbReference type="GO" id="GO:0009252">
    <property type="term" value="P:peptidoglycan biosynthetic process"/>
    <property type="evidence" value="ECO:0007669"/>
    <property type="project" value="TreeGrafter"/>
</dbReference>
<feature type="chain" id="PRO_5019744171" description="Penicillin-binding protein activator LpoB" evidence="2">
    <location>
        <begin position="27"/>
        <end position="204"/>
    </location>
</feature>
<dbReference type="AlphaFoldDB" id="A0A495VK96"/>
<gene>
    <name evidence="3" type="ORF">DFR40_3348</name>
</gene>
<dbReference type="GO" id="GO:0031241">
    <property type="term" value="C:periplasmic side of cell outer membrane"/>
    <property type="evidence" value="ECO:0007669"/>
    <property type="project" value="TreeGrafter"/>
</dbReference>
<dbReference type="OrthoDB" id="9803653at2"/>
<keyword evidence="2" id="KW-0732">Signal</keyword>
<dbReference type="Proteomes" id="UP000270626">
    <property type="component" value="Unassembled WGS sequence"/>
</dbReference>
<name>A0A495VK96_9RHOO</name>
<dbReference type="EMBL" id="RBXP01000020">
    <property type="protein sequence ID" value="RKT49682.1"/>
    <property type="molecule type" value="Genomic_DNA"/>
</dbReference>